<evidence type="ECO:0000259" key="5">
    <source>
        <dbReference type="Pfam" id="PF00144"/>
    </source>
</evidence>
<sequence>MTRSATAAFVAALLLTAAPPATAATEPDLAAVERFVAEQADAAAYPGVAVAITRGDRVVRTFGHGTTSAGVEVTARTRMPIASVSKSFTALAAVQLAERGELDLDAPITRHVPEFHLADPRGSAITTRHLLGQTSGITDRTLPEKSLPQPASLDAVVDRVNPTSLASDPGARYHYTNTNFHLAALVVQRVTGEQFADYLRDNVFAPLDMRDTTAITTTDELPDDVADGHLFAYGASIPATEPSRFVAGSDGIVSTAEDMGKWLAAQSGAAQSGDAQSGDARLVAPETLAAMRVPAFPGSTYGLGWQTGDGRARHSGIWFTHCAGQLLLDSGHGVVVLANSGVALGNEGTGALEDGIAAILEGHDAQPSSPRSPVELALGAVTVLSLVLGVLALRRPWRPRTTWQVVARLAPRLVPAVFLLLAPTLLGLLVGGGRDITAFQLALYSPALVLWLALSAVLNLAVLTTRLVRLARPVTG</sequence>
<dbReference type="Proteomes" id="UP000002213">
    <property type="component" value="Chromosome"/>
</dbReference>
<name>C6WC14_ACTMD</name>
<accession>C6WC14</accession>
<evidence type="ECO:0000313" key="7">
    <source>
        <dbReference type="Proteomes" id="UP000002213"/>
    </source>
</evidence>
<dbReference type="SUPFAM" id="SSF56601">
    <property type="entry name" value="beta-lactamase/transpeptidase-like"/>
    <property type="match status" value="1"/>
</dbReference>
<dbReference type="OrthoDB" id="4281716at2"/>
<feature type="chain" id="PRO_5002969725" evidence="4">
    <location>
        <begin position="24"/>
        <end position="476"/>
    </location>
</feature>
<dbReference type="STRING" id="446462.Amir_3698"/>
<dbReference type="EMBL" id="CP001630">
    <property type="protein sequence ID" value="ACU37581.1"/>
    <property type="molecule type" value="Genomic_DNA"/>
</dbReference>
<feature type="transmembrane region" description="Helical" evidence="3">
    <location>
        <begin position="413"/>
        <end position="431"/>
    </location>
</feature>
<dbReference type="Pfam" id="PF00144">
    <property type="entry name" value="Beta-lactamase"/>
    <property type="match status" value="1"/>
</dbReference>
<feature type="transmembrane region" description="Helical" evidence="3">
    <location>
        <begin position="376"/>
        <end position="393"/>
    </location>
</feature>
<evidence type="ECO:0000313" key="6">
    <source>
        <dbReference type="EMBL" id="ACU37581.1"/>
    </source>
</evidence>
<dbReference type="AlphaFoldDB" id="C6WC14"/>
<dbReference type="Gene3D" id="3.40.710.10">
    <property type="entry name" value="DD-peptidase/beta-lactamase superfamily"/>
    <property type="match status" value="1"/>
</dbReference>
<feature type="signal peptide" evidence="4">
    <location>
        <begin position="1"/>
        <end position="23"/>
    </location>
</feature>
<dbReference type="PANTHER" id="PTHR46825">
    <property type="entry name" value="D-ALANYL-D-ALANINE-CARBOXYPEPTIDASE/ENDOPEPTIDASE AMPH"/>
    <property type="match status" value="1"/>
</dbReference>
<keyword evidence="3" id="KW-1133">Transmembrane helix</keyword>
<evidence type="ECO:0000256" key="3">
    <source>
        <dbReference type="SAM" id="Phobius"/>
    </source>
</evidence>
<evidence type="ECO:0000256" key="1">
    <source>
        <dbReference type="ARBA" id="ARBA00004370"/>
    </source>
</evidence>
<dbReference type="InterPro" id="IPR050491">
    <property type="entry name" value="AmpC-like"/>
</dbReference>
<evidence type="ECO:0000256" key="4">
    <source>
        <dbReference type="SAM" id="SignalP"/>
    </source>
</evidence>
<feature type="domain" description="Beta-lactamase-related" evidence="5">
    <location>
        <begin position="33"/>
        <end position="342"/>
    </location>
</feature>
<keyword evidence="3" id="KW-0812">Transmembrane</keyword>
<dbReference type="KEGG" id="ami:Amir_3698"/>
<keyword evidence="7" id="KW-1185">Reference proteome</keyword>
<protein>
    <submittedName>
        <fullName evidence="6">Beta-lactamase</fullName>
    </submittedName>
</protein>
<feature type="transmembrane region" description="Helical" evidence="3">
    <location>
        <begin position="443"/>
        <end position="463"/>
    </location>
</feature>
<reference evidence="6 7" key="1">
    <citation type="journal article" date="2009" name="Stand. Genomic Sci.">
        <title>Complete genome sequence of Actinosynnema mirum type strain (101).</title>
        <authorList>
            <person name="Land M."/>
            <person name="Lapidus A."/>
            <person name="Mayilraj S."/>
            <person name="Chen F."/>
            <person name="Copeland A."/>
            <person name="Del Rio T.G."/>
            <person name="Nolan M."/>
            <person name="Lucas S."/>
            <person name="Tice H."/>
            <person name="Cheng J.F."/>
            <person name="Chertkov O."/>
            <person name="Bruce D."/>
            <person name="Goodwin L."/>
            <person name="Pitluck S."/>
            <person name="Rohde M."/>
            <person name="Goker M."/>
            <person name="Pati A."/>
            <person name="Ivanova N."/>
            <person name="Mavromatis K."/>
            <person name="Chen A."/>
            <person name="Palaniappan K."/>
            <person name="Hauser L."/>
            <person name="Chang Y.J."/>
            <person name="Jeffries C.C."/>
            <person name="Brettin T."/>
            <person name="Detter J.C."/>
            <person name="Han C."/>
            <person name="Chain P."/>
            <person name="Tindall B.J."/>
            <person name="Bristow J."/>
            <person name="Eisen J.A."/>
            <person name="Markowitz V."/>
            <person name="Hugenholtz P."/>
            <person name="Kyrpides N.C."/>
            <person name="Klenk H.P."/>
        </authorList>
    </citation>
    <scope>NUCLEOTIDE SEQUENCE [LARGE SCALE GENOMIC DNA]</scope>
    <source>
        <strain evidence="7">ATCC 29888 / DSM 43827 / JCM 3225 / NBRC 14064 / NCIMB 13271 / NRRL B-12336 / IMRU 3971 / 101</strain>
    </source>
</reference>
<dbReference type="PANTHER" id="PTHR46825:SF11">
    <property type="entry name" value="PENICILLIN-BINDING PROTEIN 4"/>
    <property type="match status" value="1"/>
</dbReference>
<comment type="subcellular location">
    <subcellularLocation>
        <location evidence="1">Membrane</location>
    </subcellularLocation>
</comment>
<dbReference type="InterPro" id="IPR012338">
    <property type="entry name" value="Beta-lactam/transpept-like"/>
</dbReference>
<organism evidence="6 7">
    <name type="scientific">Actinosynnema mirum (strain ATCC 29888 / DSM 43827 / JCM 3225 / NBRC 14064 / NCIMB 13271 / NRRL B-12336 / IMRU 3971 / 101)</name>
    <dbReference type="NCBI Taxonomy" id="446462"/>
    <lineage>
        <taxon>Bacteria</taxon>
        <taxon>Bacillati</taxon>
        <taxon>Actinomycetota</taxon>
        <taxon>Actinomycetes</taxon>
        <taxon>Pseudonocardiales</taxon>
        <taxon>Pseudonocardiaceae</taxon>
        <taxon>Actinosynnema</taxon>
    </lineage>
</organism>
<dbReference type="RefSeq" id="WP_015802468.1">
    <property type="nucleotide sequence ID" value="NC_013093.1"/>
</dbReference>
<keyword evidence="2 3" id="KW-0472">Membrane</keyword>
<gene>
    <name evidence="6" type="ordered locus">Amir_3698</name>
</gene>
<dbReference type="GO" id="GO:0016020">
    <property type="term" value="C:membrane"/>
    <property type="evidence" value="ECO:0007669"/>
    <property type="project" value="UniProtKB-SubCell"/>
</dbReference>
<proteinExistence type="predicted"/>
<dbReference type="HOGENOM" id="CLU_020027_4_1_11"/>
<keyword evidence="4" id="KW-0732">Signal</keyword>
<dbReference type="eggNOG" id="COG1680">
    <property type="taxonomic scope" value="Bacteria"/>
</dbReference>
<dbReference type="InterPro" id="IPR001466">
    <property type="entry name" value="Beta-lactam-related"/>
</dbReference>
<evidence type="ECO:0000256" key="2">
    <source>
        <dbReference type="ARBA" id="ARBA00023136"/>
    </source>
</evidence>